<dbReference type="AlphaFoldDB" id="A0A918INS8"/>
<evidence type="ECO:0000313" key="1">
    <source>
        <dbReference type="EMBL" id="GGW24467.1"/>
    </source>
</evidence>
<gene>
    <name evidence="1" type="ORF">GCM10010339_94250</name>
</gene>
<dbReference type="EMBL" id="BMVG01000091">
    <property type="protein sequence ID" value="GGW24467.1"/>
    <property type="molecule type" value="Genomic_DNA"/>
</dbReference>
<accession>A0A918INS8</accession>
<organism evidence="1 2">
    <name type="scientific">Streptomyces alanosinicus</name>
    <dbReference type="NCBI Taxonomy" id="68171"/>
    <lineage>
        <taxon>Bacteria</taxon>
        <taxon>Bacillati</taxon>
        <taxon>Actinomycetota</taxon>
        <taxon>Actinomycetes</taxon>
        <taxon>Kitasatosporales</taxon>
        <taxon>Streptomycetaceae</taxon>
        <taxon>Streptomyces</taxon>
    </lineage>
</organism>
<name>A0A918INS8_9ACTN</name>
<comment type="caution">
    <text evidence="1">The sequence shown here is derived from an EMBL/GenBank/DDBJ whole genome shotgun (WGS) entry which is preliminary data.</text>
</comment>
<sequence>MSAPTAQVDSEAIRQSYDAVLWAPSDVSGEQIRDLLLAHVQLLGPEVSARKSALGDEHQQCTAQLVLTHTHQMLERGVDTTARDVWDLAVQCRALHTLYLQLGPLDEQTAGDDRAADAS</sequence>
<keyword evidence="2" id="KW-1185">Reference proteome</keyword>
<dbReference type="RefSeq" id="WP_189960030.1">
    <property type="nucleotide sequence ID" value="NZ_BMVG01000091.1"/>
</dbReference>
<reference evidence="1" key="1">
    <citation type="journal article" date="2014" name="Int. J. Syst. Evol. Microbiol.">
        <title>Complete genome sequence of Corynebacterium casei LMG S-19264T (=DSM 44701T), isolated from a smear-ripened cheese.</title>
        <authorList>
            <consortium name="US DOE Joint Genome Institute (JGI-PGF)"/>
            <person name="Walter F."/>
            <person name="Albersmeier A."/>
            <person name="Kalinowski J."/>
            <person name="Ruckert C."/>
        </authorList>
    </citation>
    <scope>NUCLEOTIDE SEQUENCE</scope>
    <source>
        <strain evidence="1">JCM 4714</strain>
    </source>
</reference>
<evidence type="ECO:0000313" key="2">
    <source>
        <dbReference type="Proteomes" id="UP000655443"/>
    </source>
</evidence>
<reference evidence="1" key="2">
    <citation type="submission" date="2020-09" db="EMBL/GenBank/DDBJ databases">
        <authorList>
            <person name="Sun Q."/>
            <person name="Ohkuma M."/>
        </authorList>
    </citation>
    <scope>NUCLEOTIDE SEQUENCE</scope>
    <source>
        <strain evidence="1">JCM 4714</strain>
    </source>
</reference>
<proteinExistence type="predicted"/>
<dbReference type="Proteomes" id="UP000655443">
    <property type="component" value="Unassembled WGS sequence"/>
</dbReference>
<protein>
    <submittedName>
        <fullName evidence="1">Uncharacterized protein</fullName>
    </submittedName>
</protein>